<dbReference type="EMBL" id="CAXHTB010000011">
    <property type="protein sequence ID" value="CAL0314733.1"/>
    <property type="molecule type" value="Genomic_DNA"/>
</dbReference>
<dbReference type="PANTHER" id="PTHR31973:SF195">
    <property type="entry name" value="MUDR FAMILY TRANSPOSASE"/>
    <property type="match status" value="1"/>
</dbReference>
<proteinExistence type="predicted"/>
<dbReference type="Proteomes" id="UP001497480">
    <property type="component" value="Unassembled WGS sequence"/>
</dbReference>
<dbReference type="InterPro" id="IPR018289">
    <property type="entry name" value="MULE_transposase_dom"/>
</dbReference>
<evidence type="ECO:0000313" key="3">
    <source>
        <dbReference type="Proteomes" id="UP001497480"/>
    </source>
</evidence>
<dbReference type="AlphaFoldDB" id="A0AAV1WZM7"/>
<protein>
    <recommendedName>
        <fullName evidence="1">MULE transposase domain-containing protein</fullName>
    </recommendedName>
</protein>
<keyword evidence="3" id="KW-1185">Reference proteome</keyword>
<feature type="domain" description="MULE transposase" evidence="1">
    <location>
        <begin position="261"/>
        <end position="302"/>
    </location>
</feature>
<evidence type="ECO:0000259" key="1">
    <source>
        <dbReference type="Pfam" id="PF10551"/>
    </source>
</evidence>
<gene>
    <name evidence="2" type="ORF">LLUT_LOCUS15793</name>
</gene>
<dbReference type="PANTHER" id="PTHR31973">
    <property type="entry name" value="POLYPROTEIN, PUTATIVE-RELATED"/>
    <property type="match status" value="1"/>
</dbReference>
<name>A0AAV1WZM7_LUPLU</name>
<sequence length="303" mass="34461">MQMVIIRDIVTDFSEDEDIELCNDDTEVTEPGCITFSNPSSFFVNVDYSAGKDIDCSSSHLSTDVDNELCLGMQFDSKEATISAIKHFHFKNSFDYIVCKCVHFGAGCEWRIRVCKSLKREMWEVRKISGRHTCVSTNISQDHTKLSSSFIADCVMQLVTADPGIPMKALMKEVVSRFGYTVTYRKAWKAKQIAMSRIYGDWEGSYKELPRWFNVVQWYLPGTVVRYGASNHDNIDTYILDRVFWSFKSCIDDFGFCKPILQVDGTFLTGKYNGTLLIASSQDGNRRIFPIAFAIVEGETKEA</sequence>
<comment type="caution">
    <text evidence="2">The sequence shown here is derived from an EMBL/GenBank/DDBJ whole genome shotgun (WGS) entry which is preliminary data.</text>
</comment>
<dbReference type="Pfam" id="PF10551">
    <property type="entry name" value="MULE"/>
    <property type="match status" value="1"/>
</dbReference>
<evidence type="ECO:0000313" key="2">
    <source>
        <dbReference type="EMBL" id="CAL0314733.1"/>
    </source>
</evidence>
<reference evidence="2 3" key="1">
    <citation type="submission" date="2024-03" db="EMBL/GenBank/DDBJ databases">
        <authorList>
            <person name="Martinez-Hernandez J."/>
        </authorList>
    </citation>
    <scope>NUCLEOTIDE SEQUENCE [LARGE SCALE GENOMIC DNA]</scope>
</reference>
<accession>A0AAV1WZM7</accession>
<organism evidence="2 3">
    <name type="scientific">Lupinus luteus</name>
    <name type="common">European yellow lupine</name>
    <dbReference type="NCBI Taxonomy" id="3873"/>
    <lineage>
        <taxon>Eukaryota</taxon>
        <taxon>Viridiplantae</taxon>
        <taxon>Streptophyta</taxon>
        <taxon>Embryophyta</taxon>
        <taxon>Tracheophyta</taxon>
        <taxon>Spermatophyta</taxon>
        <taxon>Magnoliopsida</taxon>
        <taxon>eudicotyledons</taxon>
        <taxon>Gunneridae</taxon>
        <taxon>Pentapetalae</taxon>
        <taxon>rosids</taxon>
        <taxon>fabids</taxon>
        <taxon>Fabales</taxon>
        <taxon>Fabaceae</taxon>
        <taxon>Papilionoideae</taxon>
        <taxon>50 kb inversion clade</taxon>
        <taxon>genistoids sensu lato</taxon>
        <taxon>core genistoids</taxon>
        <taxon>Genisteae</taxon>
        <taxon>Lupinus</taxon>
    </lineage>
</organism>